<dbReference type="STRING" id="6335.A0A0V1KQ43"/>
<dbReference type="InterPro" id="IPR000990">
    <property type="entry name" value="Innexin"/>
</dbReference>
<dbReference type="PANTHER" id="PTHR11893">
    <property type="entry name" value="INNEXIN"/>
    <property type="match status" value="1"/>
</dbReference>
<feature type="transmembrane region" description="Helical" evidence="12">
    <location>
        <begin position="199"/>
        <end position="218"/>
    </location>
</feature>
<feature type="non-terminal residue" evidence="13">
    <location>
        <position position="420"/>
    </location>
</feature>
<feature type="transmembrane region" description="Helical" evidence="12">
    <location>
        <begin position="33"/>
        <end position="49"/>
    </location>
</feature>
<keyword evidence="3 12" id="KW-0813">Transport</keyword>
<protein>
    <recommendedName>
        <fullName evidence="12">Innexin</fullName>
    </recommendedName>
</protein>
<keyword evidence="8 12" id="KW-1133">Transmembrane helix</keyword>
<evidence type="ECO:0000256" key="6">
    <source>
        <dbReference type="ARBA" id="ARBA00022868"/>
    </source>
</evidence>
<dbReference type="GO" id="GO:0005921">
    <property type="term" value="C:gap junction"/>
    <property type="evidence" value="ECO:0007669"/>
    <property type="project" value="UniProtKB-SubCell"/>
</dbReference>
<name>A0A0V1KQ43_9BILA</name>
<comment type="similarity">
    <text evidence="12">Belongs to the pannexin family.</text>
</comment>
<feature type="transmembrane region" description="Helical" evidence="12">
    <location>
        <begin position="284"/>
        <end position="308"/>
    </location>
</feature>
<evidence type="ECO:0000256" key="12">
    <source>
        <dbReference type="RuleBase" id="RU010713"/>
    </source>
</evidence>
<accession>A0A0V1KQ43</accession>
<keyword evidence="11 12" id="KW-0407">Ion channel</keyword>
<evidence type="ECO:0000256" key="4">
    <source>
        <dbReference type="ARBA" id="ARBA00022475"/>
    </source>
</evidence>
<comment type="function">
    <text evidence="12">Structural component of the gap junctions.</text>
</comment>
<evidence type="ECO:0000256" key="2">
    <source>
        <dbReference type="ARBA" id="ARBA00004651"/>
    </source>
</evidence>
<evidence type="ECO:0000256" key="1">
    <source>
        <dbReference type="ARBA" id="ARBA00004610"/>
    </source>
</evidence>
<organism evidence="13 14">
    <name type="scientific">Trichinella nativa</name>
    <dbReference type="NCBI Taxonomy" id="6335"/>
    <lineage>
        <taxon>Eukaryota</taxon>
        <taxon>Metazoa</taxon>
        <taxon>Ecdysozoa</taxon>
        <taxon>Nematoda</taxon>
        <taxon>Enoplea</taxon>
        <taxon>Dorylaimia</taxon>
        <taxon>Trichinellida</taxon>
        <taxon>Trichinellidae</taxon>
        <taxon>Trichinella</taxon>
    </lineage>
</organism>
<evidence type="ECO:0000256" key="9">
    <source>
        <dbReference type="ARBA" id="ARBA00023065"/>
    </source>
</evidence>
<dbReference type="OrthoDB" id="5867527at2759"/>
<keyword evidence="10 12" id="KW-0472">Membrane</keyword>
<keyword evidence="4" id="KW-1003">Cell membrane</keyword>
<sequence length="420" mass="50045">LNFQKNKMLPFLEVALQALHKQNHDDFVDRMNYYYSTLILLFLAILVSAKQYVGQPIQCWVPAQFRGGWEQYAENYCFVQNTYFLPFSKDVPRETAEREYRKIGYYQWVPIVLAIQALLFYLPNMIWNFCNWKSGIYVKPILQLARDAAFIDIQKRETFIQLLGRYLKRCISHHEEMRRHPRKLLCFKMCRISGSYLTYLYLFIKSLYVINVILQFYLMNHFLGTNYQFWGLEILLDIAREREWSDSGHFPRVTLCDFDVRTMGNIHTHTVQCVLMINMFNEKIYIFLWFWMFILAICTVMNLIYWLIVSFKISQQETMVENYLSLTAEFENQPVERRHVQRFVRHVLKSDGILLLRFIGSHAGDMIMTELVSRLFQDFLEDRKSILGEGKFEIGSSGPEREAKKLPANWSREGTLLSEQ</sequence>
<keyword evidence="9 12" id="KW-0406">Ion transport</keyword>
<dbReference type="GO" id="GO:0034220">
    <property type="term" value="P:monoatomic ion transmembrane transport"/>
    <property type="evidence" value="ECO:0007669"/>
    <property type="project" value="UniProtKB-KW"/>
</dbReference>
<keyword evidence="14" id="KW-1185">Reference proteome</keyword>
<dbReference type="AlphaFoldDB" id="A0A0V1KQ43"/>
<evidence type="ECO:0000256" key="5">
    <source>
        <dbReference type="ARBA" id="ARBA00022692"/>
    </source>
</evidence>
<feature type="transmembrane region" description="Helical" evidence="12">
    <location>
        <begin position="103"/>
        <end position="122"/>
    </location>
</feature>
<feature type="non-terminal residue" evidence="13">
    <location>
        <position position="1"/>
    </location>
</feature>
<evidence type="ECO:0000256" key="11">
    <source>
        <dbReference type="ARBA" id="ARBA00023303"/>
    </source>
</evidence>
<proteinExistence type="inferred from homology"/>
<keyword evidence="5 12" id="KW-0812">Transmembrane</keyword>
<evidence type="ECO:0000256" key="3">
    <source>
        <dbReference type="ARBA" id="ARBA00022448"/>
    </source>
</evidence>
<gene>
    <name evidence="13" type="primary">unc-9</name>
    <name evidence="12" type="synonym">inx</name>
    <name evidence="13" type="ORF">T02_2578</name>
</gene>
<evidence type="ECO:0000313" key="14">
    <source>
        <dbReference type="Proteomes" id="UP000054721"/>
    </source>
</evidence>
<dbReference type="PROSITE" id="PS51013">
    <property type="entry name" value="PANNEXIN"/>
    <property type="match status" value="1"/>
</dbReference>
<keyword evidence="6" id="KW-0303">Gap junction</keyword>
<comment type="caution">
    <text evidence="13">The sequence shown here is derived from an EMBL/GenBank/DDBJ whole genome shotgun (WGS) entry which is preliminary data.</text>
</comment>
<dbReference type="GO" id="GO:0005243">
    <property type="term" value="F:gap junction channel activity"/>
    <property type="evidence" value="ECO:0007669"/>
    <property type="project" value="TreeGrafter"/>
</dbReference>
<dbReference type="EMBL" id="JYDW01000326">
    <property type="protein sequence ID" value="KRZ49217.1"/>
    <property type="molecule type" value="Genomic_DNA"/>
</dbReference>
<dbReference type="GO" id="GO:0005886">
    <property type="term" value="C:plasma membrane"/>
    <property type="evidence" value="ECO:0007669"/>
    <property type="project" value="UniProtKB-SubCell"/>
</dbReference>
<evidence type="ECO:0000313" key="13">
    <source>
        <dbReference type="EMBL" id="KRZ49217.1"/>
    </source>
</evidence>
<comment type="subcellular location">
    <subcellularLocation>
        <location evidence="1">Cell junction</location>
        <location evidence="1">Gap junction</location>
    </subcellularLocation>
    <subcellularLocation>
        <location evidence="2 12">Cell membrane</location>
        <topology evidence="2 12">Multi-pass membrane protein</topology>
    </subcellularLocation>
</comment>
<dbReference type="PANTHER" id="PTHR11893:SF36">
    <property type="entry name" value="INNEXIN-5"/>
    <property type="match status" value="1"/>
</dbReference>
<reference evidence="13 14" key="1">
    <citation type="submission" date="2015-05" db="EMBL/GenBank/DDBJ databases">
        <title>Evolution of Trichinella species and genotypes.</title>
        <authorList>
            <person name="Korhonen P.K."/>
            <person name="Edoardo P."/>
            <person name="Giuseppe L.R."/>
            <person name="Gasser R.B."/>
        </authorList>
    </citation>
    <scope>NUCLEOTIDE SEQUENCE [LARGE SCALE GENOMIC DNA]</scope>
    <source>
        <strain evidence="13">ISS10</strain>
    </source>
</reference>
<dbReference type="Proteomes" id="UP000054721">
    <property type="component" value="Unassembled WGS sequence"/>
</dbReference>
<dbReference type="PRINTS" id="PR01262">
    <property type="entry name" value="INNEXIN"/>
</dbReference>
<evidence type="ECO:0000256" key="10">
    <source>
        <dbReference type="ARBA" id="ARBA00023136"/>
    </source>
</evidence>
<evidence type="ECO:0000256" key="7">
    <source>
        <dbReference type="ARBA" id="ARBA00022949"/>
    </source>
</evidence>
<dbReference type="Pfam" id="PF00876">
    <property type="entry name" value="Innexin"/>
    <property type="match status" value="1"/>
</dbReference>
<keyword evidence="7" id="KW-0965">Cell junction</keyword>
<evidence type="ECO:0000256" key="8">
    <source>
        <dbReference type="ARBA" id="ARBA00022989"/>
    </source>
</evidence>